<keyword evidence="2" id="KW-1185">Reference proteome</keyword>
<organism evidence="1 2">
    <name type="scientific">Methanohalarchaeum thermophilum</name>
    <dbReference type="NCBI Taxonomy" id="1903181"/>
    <lineage>
        <taxon>Archaea</taxon>
        <taxon>Methanobacteriati</taxon>
        <taxon>Methanobacteriota</taxon>
        <taxon>Methanonatronarchaeia</taxon>
        <taxon>Methanonatronarchaeales</taxon>
        <taxon>Methanonatronarchaeaceae</taxon>
        <taxon>Candidatus Methanohalarchaeum</taxon>
    </lineage>
</organism>
<accession>A0A1Q6DSR5</accession>
<protein>
    <submittedName>
        <fullName evidence="1">Uncharacterized protein</fullName>
    </submittedName>
</protein>
<dbReference type="InParanoid" id="A0A1Q6DSR5"/>
<proteinExistence type="predicted"/>
<dbReference type="AlphaFoldDB" id="A0A1Q6DSR5"/>
<comment type="caution">
    <text evidence="1">The sequence shown here is derived from an EMBL/GenBank/DDBJ whole genome shotgun (WGS) entry which is preliminary data.</text>
</comment>
<name>A0A1Q6DSR5_METT1</name>
<gene>
    <name evidence="1" type="ORF">BTN85_2070</name>
</gene>
<evidence type="ECO:0000313" key="1">
    <source>
        <dbReference type="EMBL" id="OKY77420.1"/>
    </source>
</evidence>
<dbReference type="EMBL" id="MSDW01000002">
    <property type="protein sequence ID" value="OKY77420.1"/>
    <property type="molecule type" value="Genomic_DNA"/>
</dbReference>
<evidence type="ECO:0000313" key="2">
    <source>
        <dbReference type="Proteomes" id="UP000185744"/>
    </source>
</evidence>
<sequence>MKEIKDYIEEKRLKQKMKELKDIEEINKEDVVKAIRETRKES</sequence>
<reference evidence="1" key="1">
    <citation type="submission" date="2016-12" db="EMBL/GenBank/DDBJ databases">
        <title>Discovery of methanogenic haloarchaea.</title>
        <authorList>
            <person name="Sorokin D.Y."/>
            <person name="Makarova K.S."/>
            <person name="Abbas B."/>
            <person name="Ferrer M."/>
            <person name="Golyshin P.N."/>
        </authorList>
    </citation>
    <scope>NUCLEOTIDE SEQUENCE [LARGE SCALE GENOMIC DNA]</scope>
    <source>
        <strain evidence="1">HMET1</strain>
    </source>
</reference>
<dbReference type="Proteomes" id="UP000185744">
    <property type="component" value="Unassembled WGS sequence"/>
</dbReference>